<dbReference type="InterPro" id="IPR014757">
    <property type="entry name" value="Tscrpt_reg_IclR_C"/>
</dbReference>
<dbReference type="PANTHER" id="PTHR30136">
    <property type="entry name" value="HELIX-TURN-HELIX TRANSCRIPTIONAL REGULATOR, ICLR FAMILY"/>
    <property type="match status" value="1"/>
</dbReference>
<dbReference type="GO" id="GO:0045892">
    <property type="term" value="P:negative regulation of DNA-templated transcription"/>
    <property type="evidence" value="ECO:0007669"/>
    <property type="project" value="TreeGrafter"/>
</dbReference>
<dbReference type="InterPro" id="IPR050707">
    <property type="entry name" value="HTH_MetabolicPath_Reg"/>
</dbReference>
<name>A0A1I7DFY4_9RHOB</name>
<evidence type="ECO:0000259" key="4">
    <source>
        <dbReference type="PROSITE" id="PS51077"/>
    </source>
</evidence>
<sequence length="269" mass="28508">METNRGLRVKKETSLNSLRRGFLILETFGVGEDSLSNAEISARTELPKSTVSRLTSVLCDMGYLLPASAVGGFRIGPRALRLGYSALASLNIRQRARQPMQALASRASVSVSLGIRQGIDMLYVEQARGAASLSTRLTVGDRLPIAVSAIGQAYLSICNDGEIAEIAAQLSATEPQLAADLAKTAAEARKQIAAQGYCLSMNSWVSGVHAVAAPVLDLDTKTRMAINCGGVAALLSETRMREEIGPALETLASQISALPPRELIAHFGQ</sequence>
<evidence type="ECO:0000256" key="3">
    <source>
        <dbReference type="ARBA" id="ARBA00023163"/>
    </source>
</evidence>
<dbReference type="SMART" id="SM00346">
    <property type="entry name" value="HTH_ICLR"/>
    <property type="match status" value="1"/>
</dbReference>
<accession>A0A1I7DFY4</accession>
<dbReference type="EMBL" id="FPAW01000027">
    <property type="protein sequence ID" value="SFU10623.1"/>
    <property type="molecule type" value="Genomic_DNA"/>
</dbReference>
<protein>
    <submittedName>
        <fullName evidence="6">Transcriptional regulator, IclR family</fullName>
    </submittedName>
</protein>
<dbReference type="Pfam" id="PF09339">
    <property type="entry name" value="HTH_IclR"/>
    <property type="match status" value="1"/>
</dbReference>
<feature type="domain" description="HTH iclR-type" evidence="4">
    <location>
        <begin position="15"/>
        <end position="77"/>
    </location>
</feature>
<dbReference type="eggNOG" id="COG1414">
    <property type="taxonomic scope" value="Bacteria"/>
</dbReference>
<keyword evidence="1" id="KW-0805">Transcription regulation</keyword>
<keyword evidence="2" id="KW-0238">DNA-binding</keyword>
<dbReference type="InterPro" id="IPR005471">
    <property type="entry name" value="Tscrpt_reg_IclR_N"/>
</dbReference>
<dbReference type="InterPro" id="IPR036390">
    <property type="entry name" value="WH_DNA-bd_sf"/>
</dbReference>
<dbReference type="GO" id="GO:0003700">
    <property type="term" value="F:DNA-binding transcription factor activity"/>
    <property type="evidence" value="ECO:0007669"/>
    <property type="project" value="TreeGrafter"/>
</dbReference>
<keyword evidence="7" id="KW-1185">Reference proteome</keyword>
<dbReference type="InterPro" id="IPR036388">
    <property type="entry name" value="WH-like_DNA-bd_sf"/>
</dbReference>
<dbReference type="Pfam" id="PF01614">
    <property type="entry name" value="IclR_C"/>
    <property type="match status" value="1"/>
</dbReference>
<feature type="domain" description="IclR-ED" evidence="5">
    <location>
        <begin position="78"/>
        <end position="261"/>
    </location>
</feature>
<organism evidence="6 7">
    <name type="scientific">Sedimentitalea nanhaiensis</name>
    <dbReference type="NCBI Taxonomy" id="999627"/>
    <lineage>
        <taxon>Bacteria</taxon>
        <taxon>Pseudomonadati</taxon>
        <taxon>Pseudomonadota</taxon>
        <taxon>Alphaproteobacteria</taxon>
        <taxon>Rhodobacterales</taxon>
        <taxon>Paracoccaceae</taxon>
        <taxon>Sedimentitalea</taxon>
    </lineage>
</organism>
<gene>
    <name evidence="6" type="ORF">SAMN05216236_12753</name>
</gene>
<dbReference type="OrthoDB" id="9807558at2"/>
<dbReference type="SUPFAM" id="SSF55781">
    <property type="entry name" value="GAF domain-like"/>
    <property type="match status" value="1"/>
</dbReference>
<dbReference type="Proteomes" id="UP000182466">
    <property type="component" value="Unassembled WGS sequence"/>
</dbReference>
<evidence type="ECO:0000313" key="7">
    <source>
        <dbReference type="Proteomes" id="UP000182466"/>
    </source>
</evidence>
<dbReference type="PANTHER" id="PTHR30136:SF33">
    <property type="entry name" value="TRANSCRIPTIONAL REGULATORY PROTEIN"/>
    <property type="match status" value="1"/>
</dbReference>
<evidence type="ECO:0000256" key="2">
    <source>
        <dbReference type="ARBA" id="ARBA00023125"/>
    </source>
</evidence>
<keyword evidence="3" id="KW-0804">Transcription</keyword>
<dbReference type="Gene3D" id="3.30.450.40">
    <property type="match status" value="1"/>
</dbReference>
<dbReference type="AlphaFoldDB" id="A0A1I7DFY4"/>
<dbReference type="PROSITE" id="PS51077">
    <property type="entry name" value="HTH_ICLR"/>
    <property type="match status" value="1"/>
</dbReference>
<dbReference type="STRING" id="999627.SAMN05216236_12753"/>
<evidence type="ECO:0000259" key="5">
    <source>
        <dbReference type="PROSITE" id="PS51078"/>
    </source>
</evidence>
<reference evidence="6 7" key="1">
    <citation type="submission" date="2016-10" db="EMBL/GenBank/DDBJ databases">
        <authorList>
            <person name="de Groot N.N."/>
        </authorList>
    </citation>
    <scope>NUCLEOTIDE SEQUENCE [LARGE SCALE GENOMIC DNA]</scope>
    <source>
        <strain evidence="6 7">CGMCC 1.10959</strain>
    </source>
</reference>
<dbReference type="Gene3D" id="1.10.10.10">
    <property type="entry name" value="Winged helix-like DNA-binding domain superfamily/Winged helix DNA-binding domain"/>
    <property type="match status" value="1"/>
</dbReference>
<dbReference type="GO" id="GO:0003677">
    <property type="term" value="F:DNA binding"/>
    <property type="evidence" value="ECO:0007669"/>
    <property type="project" value="UniProtKB-KW"/>
</dbReference>
<proteinExistence type="predicted"/>
<evidence type="ECO:0000256" key="1">
    <source>
        <dbReference type="ARBA" id="ARBA00023015"/>
    </source>
</evidence>
<evidence type="ECO:0000313" key="6">
    <source>
        <dbReference type="EMBL" id="SFU10623.1"/>
    </source>
</evidence>
<dbReference type="InterPro" id="IPR029016">
    <property type="entry name" value="GAF-like_dom_sf"/>
</dbReference>
<dbReference type="SUPFAM" id="SSF46785">
    <property type="entry name" value="Winged helix' DNA-binding domain"/>
    <property type="match status" value="1"/>
</dbReference>
<dbReference type="PROSITE" id="PS51078">
    <property type="entry name" value="ICLR_ED"/>
    <property type="match status" value="1"/>
</dbReference>